<sequence>MAEVDVVDVPLATVDEDIEDISASQLEDATGNDISDQLSSCSMNSSHNANNKKQLRTGQFDIDSFQDSFSDSLEDLVSHFDKKISDCLKNFNENTDNIAPVQMRSQDEVMNESQ</sequence>
<comment type="caution">
    <text evidence="5">The sequence shown here is derived from an EMBL/GenBank/DDBJ whole genome shotgun (WGS) entry which is preliminary data.</text>
</comment>
<accession>A0A1Y3E3V9</accession>
<name>A0A1Y3E3V9_9BILA</name>
<evidence type="ECO:0000256" key="2">
    <source>
        <dbReference type="ARBA" id="ARBA00022553"/>
    </source>
</evidence>
<evidence type="ECO:0000256" key="3">
    <source>
        <dbReference type="ARBA" id="ARBA00023054"/>
    </source>
</evidence>
<proteinExistence type="inferred from homology"/>
<keyword evidence="3" id="KW-0175">Coiled coil</keyword>
<dbReference type="GO" id="GO:0005737">
    <property type="term" value="C:cytoplasm"/>
    <property type="evidence" value="ECO:0007669"/>
    <property type="project" value="TreeGrafter"/>
</dbReference>
<evidence type="ECO:0000313" key="5">
    <source>
        <dbReference type="EMBL" id="OUC39762.1"/>
    </source>
</evidence>
<dbReference type="EMBL" id="LVZM01023793">
    <property type="protein sequence ID" value="OUC39762.1"/>
    <property type="molecule type" value="Genomic_DNA"/>
</dbReference>
<protein>
    <submittedName>
        <fullName evidence="5">Uncharacterized protein</fullName>
    </submittedName>
</protein>
<dbReference type="InterPro" id="IPR011680">
    <property type="entry name" value="FEZ"/>
</dbReference>
<evidence type="ECO:0000256" key="4">
    <source>
        <dbReference type="SAM" id="MobiDB-lite"/>
    </source>
</evidence>
<dbReference type="PANTHER" id="PTHR12394:SF12">
    <property type="entry name" value="LD08195P"/>
    <property type="match status" value="1"/>
</dbReference>
<gene>
    <name evidence="5" type="ORF">D917_04628</name>
</gene>
<dbReference type="Proteomes" id="UP000243006">
    <property type="component" value="Unassembled WGS sequence"/>
</dbReference>
<comment type="similarity">
    <text evidence="1">Belongs to the zygin family.</text>
</comment>
<dbReference type="Pfam" id="PF07763">
    <property type="entry name" value="FEZ"/>
    <property type="match status" value="1"/>
</dbReference>
<evidence type="ECO:0000313" key="6">
    <source>
        <dbReference type="Proteomes" id="UP000243006"/>
    </source>
</evidence>
<dbReference type="PANTHER" id="PTHR12394">
    <property type="entry name" value="ZYGIN"/>
    <property type="match status" value="1"/>
</dbReference>
<dbReference type="AlphaFoldDB" id="A0A1Y3E3V9"/>
<reference evidence="5 6" key="1">
    <citation type="submission" date="2015-04" db="EMBL/GenBank/DDBJ databases">
        <title>Draft genome of the roundworm Trichinella nativa.</title>
        <authorList>
            <person name="Mitreva M."/>
        </authorList>
    </citation>
    <scope>NUCLEOTIDE SEQUENCE [LARGE SCALE GENOMIC DNA]</scope>
    <source>
        <strain evidence="5 6">ISS45</strain>
    </source>
</reference>
<keyword evidence="2" id="KW-0597">Phosphoprotein</keyword>
<evidence type="ECO:0000256" key="1">
    <source>
        <dbReference type="ARBA" id="ARBA00006788"/>
    </source>
</evidence>
<organism evidence="5 6">
    <name type="scientific">Trichinella nativa</name>
    <dbReference type="NCBI Taxonomy" id="6335"/>
    <lineage>
        <taxon>Eukaryota</taxon>
        <taxon>Metazoa</taxon>
        <taxon>Ecdysozoa</taxon>
        <taxon>Nematoda</taxon>
        <taxon>Enoplea</taxon>
        <taxon>Dorylaimia</taxon>
        <taxon>Trichinellida</taxon>
        <taxon>Trichinellidae</taxon>
        <taxon>Trichinella</taxon>
    </lineage>
</organism>
<dbReference type="GO" id="GO:0030424">
    <property type="term" value="C:axon"/>
    <property type="evidence" value="ECO:0007669"/>
    <property type="project" value="TreeGrafter"/>
</dbReference>
<feature type="region of interest" description="Disordered" evidence="4">
    <location>
        <begin position="24"/>
        <end position="52"/>
    </location>
</feature>